<keyword evidence="4" id="KW-0472">Membrane</keyword>
<dbReference type="STRING" id="74649.A0A2P6RKZ9"/>
<evidence type="ECO:0000256" key="2">
    <source>
        <dbReference type="ARBA" id="ARBA00022630"/>
    </source>
</evidence>
<dbReference type="Gene3D" id="3.50.50.60">
    <property type="entry name" value="FAD/NAD(P)-binding domain"/>
    <property type="match status" value="2"/>
</dbReference>
<dbReference type="InterPro" id="IPR050097">
    <property type="entry name" value="Ferredoxin-NADP_redctase_2"/>
</dbReference>
<accession>A0A2P6RKZ9</accession>
<comment type="caution">
    <text evidence="5">The sequence shown here is derived from an EMBL/GenBank/DDBJ whole genome shotgun (WGS) entry which is preliminary data.</text>
</comment>
<dbReference type="Gramene" id="PRQ47118">
    <property type="protein sequence ID" value="PRQ47118"/>
    <property type="gene ID" value="RchiOBHm_Chr2g0096211"/>
</dbReference>
<name>A0A2P6RKZ9_ROSCH</name>
<keyword evidence="4" id="KW-1133">Transmembrane helix</keyword>
<keyword evidence="3 5" id="KW-0560">Oxidoreductase</keyword>
<dbReference type="PRINTS" id="PR00469">
    <property type="entry name" value="PNDRDTASEII"/>
</dbReference>
<dbReference type="PANTHER" id="PTHR48105">
    <property type="entry name" value="THIOREDOXIN REDUCTASE 1-RELATED-RELATED"/>
    <property type="match status" value="1"/>
</dbReference>
<evidence type="ECO:0000313" key="5">
    <source>
        <dbReference type="EMBL" id="PRQ47118.1"/>
    </source>
</evidence>
<sequence length="362" mass="40588">MQCTSPFTALTRGRHHCRFCGGFSAEHVVKEGACCLSSSGRGIHRWSAMPAMTGWILCRVFLLTALAKHDAMDWTCTRGWLNLPVGFSMEQEIYKATNTLRSYSQVSRLNPETSIHLAVLKGAKGLAILTVTKQVENSGCFIPEISEKNEVLRPKQVAQSTQKSLKQSWSRRRRFISFFFFFFFFFFRHCAQVTFRHERIASFENQGLHHWQQARAHTAVIYAAWAELKPIFFEGWMANDIAPGGQLAATSDVKNFPGFPEGILGMELMDRCWSQSVRFSTQIFTETVSKVDFSSTPFKVYTISKTVQADAVIVAITNRLVFPGSGEGKGGFWNRGISACAICDGAAPIFRNKPPLGGDPRR</sequence>
<dbReference type="Proteomes" id="UP000238479">
    <property type="component" value="Chromosome 2"/>
</dbReference>
<keyword evidence="6" id="KW-1185">Reference proteome</keyword>
<dbReference type="EMBL" id="PDCK01000040">
    <property type="protein sequence ID" value="PRQ47118.1"/>
    <property type="molecule type" value="Genomic_DNA"/>
</dbReference>
<proteinExistence type="inferred from homology"/>
<dbReference type="SUPFAM" id="SSF51905">
    <property type="entry name" value="FAD/NAD(P)-binding domain"/>
    <property type="match status" value="1"/>
</dbReference>
<organism evidence="5 6">
    <name type="scientific">Rosa chinensis</name>
    <name type="common">China rose</name>
    <dbReference type="NCBI Taxonomy" id="74649"/>
    <lineage>
        <taxon>Eukaryota</taxon>
        <taxon>Viridiplantae</taxon>
        <taxon>Streptophyta</taxon>
        <taxon>Embryophyta</taxon>
        <taxon>Tracheophyta</taxon>
        <taxon>Spermatophyta</taxon>
        <taxon>Magnoliopsida</taxon>
        <taxon>eudicotyledons</taxon>
        <taxon>Gunneridae</taxon>
        <taxon>Pentapetalae</taxon>
        <taxon>rosids</taxon>
        <taxon>fabids</taxon>
        <taxon>Rosales</taxon>
        <taxon>Rosaceae</taxon>
        <taxon>Rosoideae</taxon>
        <taxon>Rosoideae incertae sedis</taxon>
        <taxon>Rosa</taxon>
    </lineage>
</organism>
<keyword evidence="2" id="KW-0285">Flavoprotein</keyword>
<keyword evidence="4" id="KW-0812">Transmembrane</keyword>
<protein>
    <submittedName>
        <fullName evidence="5">Putative thioredoxin-disulfide reductase</fullName>
        <ecNumber evidence="5">1.8.1.9</ecNumber>
    </submittedName>
</protein>
<evidence type="ECO:0000313" key="6">
    <source>
        <dbReference type="Proteomes" id="UP000238479"/>
    </source>
</evidence>
<comment type="similarity">
    <text evidence="1">Belongs to the class-II pyridine nucleotide-disulfide oxidoreductase family.</text>
</comment>
<dbReference type="AlphaFoldDB" id="A0A2P6RKZ9"/>
<dbReference type="EC" id="1.8.1.9" evidence="5"/>
<dbReference type="GO" id="GO:0004791">
    <property type="term" value="F:thioredoxin-disulfide reductase (NADPH) activity"/>
    <property type="evidence" value="ECO:0007669"/>
    <property type="project" value="UniProtKB-EC"/>
</dbReference>
<gene>
    <name evidence="5" type="ORF">RchiOBHm_Chr2g0096211</name>
</gene>
<dbReference type="InterPro" id="IPR036188">
    <property type="entry name" value="FAD/NAD-bd_sf"/>
</dbReference>
<evidence type="ECO:0000256" key="1">
    <source>
        <dbReference type="ARBA" id="ARBA00009333"/>
    </source>
</evidence>
<evidence type="ECO:0000256" key="4">
    <source>
        <dbReference type="SAM" id="Phobius"/>
    </source>
</evidence>
<reference evidence="5 6" key="1">
    <citation type="journal article" date="2018" name="Nat. Genet.">
        <title>The Rosa genome provides new insights in the design of modern roses.</title>
        <authorList>
            <person name="Bendahmane M."/>
        </authorList>
    </citation>
    <scope>NUCLEOTIDE SEQUENCE [LARGE SCALE GENOMIC DNA]</scope>
    <source>
        <strain evidence="6">cv. Old Blush</strain>
    </source>
</reference>
<evidence type="ECO:0000256" key="3">
    <source>
        <dbReference type="ARBA" id="ARBA00023002"/>
    </source>
</evidence>
<feature type="transmembrane region" description="Helical" evidence="4">
    <location>
        <begin position="175"/>
        <end position="195"/>
    </location>
</feature>